<dbReference type="AlphaFoldDB" id="A0A5A7TB46"/>
<evidence type="ECO:0008006" key="5">
    <source>
        <dbReference type="Google" id="ProtNLM"/>
    </source>
</evidence>
<sequence>MNTPSPANSSASTTAVAGRCSTNAALSLDDFRFPSNLISVPERKDEAMTALKSNIMAALNKEVKSLDDDNWMFEGPRSRINLMSRQGQLFKYLTSTFHILILMWRFPQKDTREKKVMDQIDENDLHLGEIL</sequence>
<reference evidence="3 4" key="1">
    <citation type="submission" date="2019-08" db="EMBL/GenBank/DDBJ databases">
        <title>Draft genome sequences of two oriental melons (Cucumis melo L. var makuwa).</title>
        <authorList>
            <person name="Kwon S.-Y."/>
        </authorList>
    </citation>
    <scope>NUCLEOTIDE SEQUENCE [LARGE SCALE GENOMIC DNA]</scope>
    <source>
        <strain evidence="4">cv. Chang Bougi</strain>
        <strain evidence="3">cv. SW 3</strain>
        <tissue evidence="1">Leaf</tissue>
    </source>
</reference>
<evidence type="ECO:0000313" key="3">
    <source>
        <dbReference type="Proteomes" id="UP000321393"/>
    </source>
</evidence>
<dbReference type="GO" id="GO:0046621">
    <property type="term" value="P:negative regulation of organ growth"/>
    <property type="evidence" value="ECO:0007669"/>
    <property type="project" value="InterPro"/>
</dbReference>
<gene>
    <name evidence="2" type="ORF">E5676_scaffold455G004670</name>
    <name evidence="1" type="ORF">E6C27_scaffold92G00870</name>
</gene>
<evidence type="ECO:0000313" key="1">
    <source>
        <dbReference type="EMBL" id="KAA0038559.1"/>
    </source>
</evidence>
<proteinExistence type="predicted"/>
<dbReference type="STRING" id="1194695.A0A5A7TB46"/>
<evidence type="ECO:0000313" key="2">
    <source>
        <dbReference type="EMBL" id="TYK31183.1"/>
    </source>
</evidence>
<name>A0A5A7TB46_CUCMM</name>
<dbReference type="Proteomes" id="UP000321393">
    <property type="component" value="Unassembled WGS sequence"/>
</dbReference>
<evidence type="ECO:0000313" key="4">
    <source>
        <dbReference type="Proteomes" id="UP000321947"/>
    </source>
</evidence>
<dbReference type="InterPro" id="IPR037547">
    <property type="entry name" value="SAMBA"/>
</dbReference>
<dbReference type="Proteomes" id="UP000321947">
    <property type="component" value="Unassembled WGS sequence"/>
</dbReference>
<protein>
    <recommendedName>
        <fullName evidence="5">Protein SAMBA</fullName>
    </recommendedName>
</protein>
<comment type="caution">
    <text evidence="1">The sequence shown here is derived from an EMBL/GenBank/DDBJ whole genome shotgun (WGS) entry which is preliminary data.</text>
</comment>
<dbReference type="PANTHER" id="PTHR37387">
    <property type="entry name" value="PROTEIN SAMBA"/>
    <property type="match status" value="1"/>
</dbReference>
<dbReference type="EMBL" id="SSTD01000141">
    <property type="protein sequence ID" value="TYK31183.1"/>
    <property type="molecule type" value="Genomic_DNA"/>
</dbReference>
<dbReference type="PANTHER" id="PTHR37387:SF1">
    <property type="entry name" value="PROTEIN SAMBA"/>
    <property type="match status" value="1"/>
</dbReference>
<dbReference type="GO" id="GO:0010997">
    <property type="term" value="F:anaphase-promoting complex binding"/>
    <property type="evidence" value="ECO:0007669"/>
    <property type="project" value="InterPro"/>
</dbReference>
<dbReference type="EMBL" id="SSTE01018688">
    <property type="protein sequence ID" value="KAA0038559.1"/>
    <property type="molecule type" value="Genomic_DNA"/>
</dbReference>
<organism evidence="1 3">
    <name type="scientific">Cucumis melo var. makuwa</name>
    <name type="common">Oriental melon</name>
    <dbReference type="NCBI Taxonomy" id="1194695"/>
    <lineage>
        <taxon>Eukaryota</taxon>
        <taxon>Viridiplantae</taxon>
        <taxon>Streptophyta</taxon>
        <taxon>Embryophyta</taxon>
        <taxon>Tracheophyta</taxon>
        <taxon>Spermatophyta</taxon>
        <taxon>Magnoliopsida</taxon>
        <taxon>eudicotyledons</taxon>
        <taxon>Gunneridae</taxon>
        <taxon>Pentapetalae</taxon>
        <taxon>rosids</taxon>
        <taxon>fabids</taxon>
        <taxon>Cucurbitales</taxon>
        <taxon>Cucurbitaceae</taxon>
        <taxon>Benincaseae</taxon>
        <taxon>Cucumis</taxon>
    </lineage>
</organism>
<dbReference type="OrthoDB" id="1935166at2759"/>
<accession>A0A5A7TB46</accession>